<keyword evidence="5" id="KW-1185">Reference proteome</keyword>
<reference evidence="5" key="1">
    <citation type="submission" date="2016-04" db="EMBL/GenBank/DDBJ databases">
        <authorList>
            <person name="Chen L."/>
            <person name="Zhuang W."/>
            <person name="Wang G."/>
        </authorList>
    </citation>
    <scope>NUCLEOTIDE SEQUENCE [LARGE SCALE GENOMIC DNA]</scope>
    <source>
        <strain evidence="5">17621</strain>
    </source>
</reference>
<dbReference type="InterPro" id="IPR034015">
    <property type="entry name" value="M1_LTA4H"/>
</dbReference>
<dbReference type="SUPFAM" id="SSF55486">
    <property type="entry name" value="Metalloproteases ('zincins'), catalytic domain"/>
    <property type="match status" value="1"/>
</dbReference>
<gene>
    <name evidence="4" type="ORF">A4H97_23070</name>
</gene>
<dbReference type="Proteomes" id="UP000192610">
    <property type="component" value="Unassembled WGS sequence"/>
</dbReference>
<dbReference type="Gene3D" id="1.10.390.10">
    <property type="entry name" value="Neutral Protease Domain 2"/>
    <property type="match status" value="1"/>
</dbReference>
<evidence type="ECO:0000256" key="2">
    <source>
        <dbReference type="PIRSR" id="PIRSR634015-3"/>
    </source>
</evidence>
<dbReference type="GO" id="GO:0008237">
    <property type="term" value="F:metallopeptidase activity"/>
    <property type="evidence" value="ECO:0007669"/>
    <property type="project" value="InterPro"/>
</dbReference>
<evidence type="ECO:0000256" key="1">
    <source>
        <dbReference type="PIRSR" id="PIRSR634015-1"/>
    </source>
</evidence>
<evidence type="ECO:0000313" key="4">
    <source>
        <dbReference type="EMBL" id="OQP53779.1"/>
    </source>
</evidence>
<organism evidence="4 5">
    <name type="scientific">Niastella yeongjuensis</name>
    <dbReference type="NCBI Taxonomy" id="354355"/>
    <lineage>
        <taxon>Bacteria</taxon>
        <taxon>Pseudomonadati</taxon>
        <taxon>Bacteroidota</taxon>
        <taxon>Chitinophagia</taxon>
        <taxon>Chitinophagales</taxon>
        <taxon>Chitinophagaceae</taxon>
        <taxon>Niastella</taxon>
    </lineage>
</organism>
<keyword evidence="2" id="KW-0862">Zinc</keyword>
<name>A0A1V9F5T2_9BACT</name>
<protein>
    <submittedName>
        <fullName evidence="4">Peptidase</fullName>
    </submittedName>
</protein>
<comment type="caution">
    <text evidence="4">The sequence shown here is derived from an EMBL/GenBank/DDBJ whole genome shotgun (WGS) entry which is preliminary data.</text>
</comment>
<dbReference type="CDD" id="cd09604">
    <property type="entry name" value="M1_APN_like"/>
    <property type="match status" value="1"/>
</dbReference>
<dbReference type="PANTHER" id="PTHR45726:SF3">
    <property type="entry name" value="LEUKOTRIENE A-4 HYDROLASE"/>
    <property type="match status" value="1"/>
</dbReference>
<feature type="binding site" evidence="2">
    <location>
        <position position="381"/>
    </location>
    <ligand>
        <name>Zn(2+)</name>
        <dbReference type="ChEBI" id="CHEBI:29105"/>
        <note>catalytic</note>
    </ligand>
</feature>
<feature type="binding site" evidence="2">
    <location>
        <position position="404"/>
    </location>
    <ligand>
        <name>Zn(2+)</name>
        <dbReference type="ChEBI" id="CHEBI:29105"/>
        <note>catalytic</note>
    </ligand>
</feature>
<feature type="binding site" evidence="2">
    <location>
        <position position="385"/>
    </location>
    <ligand>
        <name>Zn(2+)</name>
        <dbReference type="ChEBI" id="CHEBI:29105"/>
        <note>catalytic</note>
    </ligand>
</feature>
<dbReference type="RefSeq" id="WP_081197683.1">
    <property type="nucleotide sequence ID" value="NZ_FOCZ01000011.1"/>
</dbReference>
<proteinExistence type="predicted"/>
<dbReference type="InterPro" id="IPR014782">
    <property type="entry name" value="Peptidase_M1_dom"/>
</dbReference>
<evidence type="ECO:0000259" key="3">
    <source>
        <dbReference type="Pfam" id="PF01433"/>
    </source>
</evidence>
<dbReference type="OrthoDB" id="9814383at2"/>
<feature type="domain" description="Peptidase M1 membrane alanine aminopeptidase" evidence="3">
    <location>
        <begin position="336"/>
        <end position="532"/>
    </location>
</feature>
<feature type="active site" description="Proton donor" evidence="1">
    <location>
        <position position="476"/>
    </location>
</feature>
<dbReference type="InterPro" id="IPR027268">
    <property type="entry name" value="Peptidase_M4/M1_CTD_sf"/>
</dbReference>
<dbReference type="PANTHER" id="PTHR45726">
    <property type="entry name" value="LEUKOTRIENE A-4 HYDROLASE"/>
    <property type="match status" value="1"/>
</dbReference>
<keyword evidence="2" id="KW-0479">Metal-binding</keyword>
<comment type="cofactor">
    <cofactor evidence="2">
        <name>Zn(2+)</name>
        <dbReference type="ChEBI" id="CHEBI:29105"/>
    </cofactor>
    <text evidence="2">Binds 1 zinc ion per subunit.</text>
</comment>
<dbReference type="GO" id="GO:0008270">
    <property type="term" value="F:zinc ion binding"/>
    <property type="evidence" value="ECO:0007669"/>
    <property type="project" value="InterPro"/>
</dbReference>
<dbReference type="AlphaFoldDB" id="A0A1V9F5T2"/>
<evidence type="ECO:0000313" key="5">
    <source>
        <dbReference type="Proteomes" id="UP000192610"/>
    </source>
</evidence>
<dbReference type="EMBL" id="LVXG01000005">
    <property type="protein sequence ID" value="OQP53779.1"/>
    <property type="molecule type" value="Genomic_DNA"/>
</dbReference>
<dbReference type="STRING" id="354355.SAMN05660816_05094"/>
<accession>A0A1V9F5T2</accession>
<feature type="active site" description="Proton acceptor" evidence="1">
    <location>
        <position position="382"/>
    </location>
</feature>
<dbReference type="Pfam" id="PF01433">
    <property type="entry name" value="Peptidase_M1"/>
    <property type="match status" value="1"/>
</dbReference>
<sequence length="542" mass="61756">MNLKLWITPFRGLGVGLLMIAGLPTIGFAQTDYFQQEVHYNIQAALNEKKHSVTGNLSVAYINHSPDTLSFIWFHLWPNAYKNKNTALAKQLVVLKENEKQANPLKKDPHEDVHESGYIDGLKFEVDKQVAATASDSENIDIIKVLLPQPLLPGKQVTITTPFNVKLPDYYSRSGYSGQQYFVCQWYPKPAVYDNKGWHPIPYLDQGEFYSEYGSFKVDITVPAEYVIGATGSLQTKDELNKYKQIGIENNKGAKVVSYKTTTPGKLKTLQYTGDHILDFAWFAAKDFVVRYDTLQLTPNDTIDVFSYGQPNGNKTWKNSTSYIKDAVRHYSNWIGQYPYPVVQAVEGPKNQSSGGMEYPMITLITSPNAKEEEMDGVITHEVGHNWFMGILGTNERQYAWMDEGINTYYQFRYEAEKYRSNSVLSSFIPKDIKELPVDEFQGRIYEVLNSIPTKQAINTPSAAFTNNEDYGIVEYVKTAVFMYTLEAALGRDTLDKAMQTYFKDWQFKHPSPEDFRKEMETAAGKDLDTIFSLLNKEGKLF</sequence>